<proteinExistence type="predicted"/>
<evidence type="ECO:0000313" key="4">
    <source>
        <dbReference type="Proteomes" id="UP000548476"/>
    </source>
</evidence>
<dbReference type="InterPro" id="IPR036291">
    <property type="entry name" value="NAD(P)-bd_dom_sf"/>
</dbReference>
<dbReference type="AlphaFoldDB" id="A0A841G0V3"/>
<protein>
    <submittedName>
        <fullName evidence="3">Nucleoside-diphosphate-sugar epimerase</fullName>
    </submittedName>
</protein>
<dbReference type="SUPFAM" id="SSF51735">
    <property type="entry name" value="NAD(P)-binding Rossmann-fold domains"/>
    <property type="match status" value="1"/>
</dbReference>
<dbReference type="InterPro" id="IPR001509">
    <property type="entry name" value="Epimerase_deHydtase"/>
</dbReference>
<dbReference type="Pfam" id="PF01370">
    <property type="entry name" value="Epimerase"/>
    <property type="match status" value="1"/>
</dbReference>
<keyword evidence="4" id="KW-1185">Reference proteome</keyword>
<feature type="region of interest" description="Disordered" evidence="1">
    <location>
        <begin position="104"/>
        <end position="128"/>
    </location>
</feature>
<dbReference type="RefSeq" id="WP_184792491.1">
    <property type="nucleotide sequence ID" value="NZ_BONT01000084.1"/>
</dbReference>
<dbReference type="EMBL" id="JACHGT010000022">
    <property type="protein sequence ID" value="MBB6039402.1"/>
    <property type="molecule type" value="Genomic_DNA"/>
</dbReference>
<evidence type="ECO:0000259" key="2">
    <source>
        <dbReference type="Pfam" id="PF01370"/>
    </source>
</evidence>
<reference evidence="3 4" key="1">
    <citation type="submission" date="2020-08" db="EMBL/GenBank/DDBJ databases">
        <title>Genomic Encyclopedia of Type Strains, Phase IV (KMG-IV): sequencing the most valuable type-strain genomes for metagenomic binning, comparative biology and taxonomic classification.</title>
        <authorList>
            <person name="Goeker M."/>
        </authorList>
    </citation>
    <scope>NUCLEOTIDE SEQUENCE [LARGE SCALE GENOMIC DNA]</scope>
    <source>
        <strain evidence="3 4">YIM 65646</strain>
    </source>
</reference>
<dbReference type="Gene3D" id="3.40.50.720">
    <property type="entry name" value="NAD(P)-binding Rossmann-like Domain"/>
    <property type="match status" value="1"/>
</dbReference>
<gene>
    <name evidence="3" type="ORF">HNR73_007297</name>
</gene>
<name>A0A841G0V3_9ACTN</name>
<evidence type="ECO:0000313" key="3">
    <source>
        <dbReference type="EMBL" id="MBB6039402.1"/>
    </source>
</evidence>
<organism evidence="3 4">
    <name type="scientific">Phytomonospora endophytica</name>
    <dbReference type="NCBI Taxonomy" id="714109"/>
    <lineage>
        <taxon>Bacteria</taxon>
        <taxon>Bacillati</taxon>
        <taxon>Actinomycetota</taxon>
        <taxon>Actinomycetes</taxon>
        <taxon>Micromonosporales</taxon>
        <taxon>Micromonosporaceae</taxon>
        <taxon>Phytomonospora</taxon>
    </lineage>
</organism>
<sequence>MRLLVLGGTVYLSKAVAEHAVARGHDVTIATRGKTGEAPEGVTHLTVDRSTVEGLEPLRGKEFDAVVDVTRFPNQVGNALDVLAGKVAHWTFVSTCSVYNDDATPGQNADTAPTHEPTPDDSDDPAMDLFGPSKVSCENQIRERLGDRALVIRPGLIVGPGDRGDRFGHWPQRIAEGGEMLAPGDPGENLQYIDVRDLADWILDAAEARTSGTYDGICPPMTRGDFLRDIATALDADVTFTWVSQDLLVEHEVAPWMGEQSLGLWLPLPEYAGFMNRDVSSAIAAGMRNRPVGETALAWRAAAGPEPALRAGITREKEAEILAAFHAR</sequence>
<comment type="caution">
    <text evidence="3">The sequence shown here is derived from an EMBL/GenBank/DDBJ whole genome shotgun (WGS) entry which is preliminary data.</text>
</comment>
<feature type="domain" description="NAD-dependent epimerase/dehydratase" evidence="2">
    <location>
        <begin position="88"/>
        <end position="209"/>
    </location>
</feature>
<dbReference type="Proteomes" id="UP000548476">
    <property type="component" value="Unassembled WGS sequence"/>
</dbReference>
<evidence type="ECO:0000256" key="1">
    <source>
        <dbReference type="SAM" id="MobiDB-lite"/>
    </source>
</evidence>
<accession>A0A841G0V3</accession>